<feature type="transmembrane region" description="Helical" evidence="2">
    <location>
        <begin position="293"/>
        <end position="313"/>
    </location>
</feature>
<feature type="transmembrane region" description="Helical" evidence="2">
    <location>
        <begin position="14"/>
        <end position="39"/>
    </location>
</feature>
<dbReference type="Proteomes" id="UP001366085">
    <property type="component" value="Unassembled WGS sequence"/>
</dbReference>
<accession>A0ABU8LGL0</accession>
<gene>
    <name evidence="3" type="ORF">WDU93_02100</name>
</gene>
<organism evidence="3 4">
    <name type="scientific">Microbacterium istanbulense</name>
    <dbReference type="NCBI Taxonomy" id="3122049"/>
    <lineage>
        <taxon>Bacteria</taxon>
        <taxon>Bacillati</taxon>
        <taxon>Actinomycetota</taxon>
        <taxon>Actinomycetes</taxon>
        <taxon>Micrococcales</taxon>
        <taxon>Microbacteriaceae</taxon>
        <taxon>Microbacterium</taxon>
    </lineage>
</organism>
<protein>
    <submittedName>
        <fullName evidence="3">Uncharacterized protein</fullName>
    </submittedName>
</protein>
<keyword evidence="4" id="KW-1185">Reference proteome</keyword>
<feature type="region of interest" description="Disordered" evidence="1">
    <location>
        <begin position="342"/>
        <end position="390"/>
    </location>
</feature>
<dbReference type="RefSeq" id="WP_337316860.1">
    <property type="nucleotide sequence ID" value="NZ_JBBDGN010000001.1"/>
</dbReference>
<feature type="compositionally biased region" description="Basic and acidic residues" evidence="1">
    <location>
        <begin position="367"/>
        <end position="390"/>
    </location>
</feature>
<reference evidence="3 4" key="1">
    <citation type="submission" date="2024-02" db="EMBL/GenBank/DDBJ databases">
        <authorList>
            <person name="Saticioglu I.B."/>
        </authorList>
    </citation>
    <scope>NUCLEOTIDE SEQUENCE [LARGE SCALE GENOMIC DNA]</scope>
    <source>
        <strain evidence="3 4">Mu-43</strain>
    </source>
</reference>
<feature type="compositionally biased region" description="Basic residues" evidence="1">
    <location>
        <begin position="347"/>
        <end position="366"/>
    </location>
</feature>
<name>A0ABU8LGL0_9MICO</name>
<evidence type="ECO:0000256" key="2">
    <source>
        <dbReference type="SAM" id="Phobius"/>
    </source>
</evidence>
<feature type="transmembrane region" description="Helical" evidence="2">
    <location>
        <begin position="228"/>
        <end position="252"/>
    </location>
</feature>
<dbReference type="EMBL" id="JBBDGN010000001">
    <property type="protein sequence ID" value="MEJ1090471.1"/>
    <property type="molecule type" value="Genomic_DNA"/>
</dbReference>
<feature type="transmembrane region" description="Helical" evidence="2">
    <location>
        <begin position="201"/>
        <end position="222"/>
    </location>
</feature>
<keyword evidence="2" id="KW-0472">Membrane</keyword>
<feature type="transmembrane region" description="Helical" evidence="2">
    <location>
        <begin position="98"/>
        <end position="119"/>
    </location>
</feature>
<evidence type="ECO:0000313" key="3">
    <source>
        <dbReference type="EMBL" id="MEJ1090471.1"/>
    </source>
</evidence>
<evidence type="ECO:0000256" key="1">
    <source>
        <dbReference type="SAM" id="MobiDB-lite"/>
    </source>
</evidence>
<keyword evidence="2" id="KW-0812">Transmembrane</keyword>
<feature type="transmembrane region" description="Helical" evidence="2">
    <location>
        <begin position="131"/>
        <end position="154"/>
    </location>
</feature>
<feature type="transmembrane region" description="Helical" evidence="2">
    <location>
        <begin position="64"/>
        <end position="86"/>
    </location>
</feature>
<comment type="caution">
    <text evidence="3">The sequence shown here is derived from an EMBL/GenBank/DDBJ whole genome shotgun (WGS) entry which is preliminary data.</text>
</comment>
<proteinExistence type="predicted"/>
<feature type="transmembrane region" description="Helical" evidence="2">
    <location>
        <begin position="264"/>
        <end position="287"/>
    </location>
</feature>
<evidence type="ECO:0000313" key="4">
    <source>
        <dbReference type="Proteomes" id="UP001366085"/>
    </source>
</evidence>
<sequence length="390" mass="43237">MSKAREELSTTDKWWIWIADPVIIAVLALLPFTFAFVLVNGRFDRLLPAIDQLASVLTPILDGFYAPVGVIVAVLVTMAVATSFGAVRVHPSNERMRVTVLSGAAVGVFTVAFMAAMTIPVGVAHGRWFEVAMALVTAWVVMLSGHLVGFTVPLKQKLISIERAYDERVTRAQRHGMSFDSPGRDRSVNEFTRRVWFSSEVALWLIPGAAWVVVALLAIVASGLQPEVWLMVLLISVLASYGPIVATLGWRATADVSLSTRFRCVVRGAVGFFGLSASAALACAFLLAGLPALAAALMLFTAAHVAILGRDLWRRRWMPWTTFIERMATTRGLNRALLARNDARSRAKERKRQRRKRARRKAKKRTIRNDRSREKRQTEGTGELRKDRDA</sequence>
<keyword evidence="2" id="KW-1133">Transmembrane helix</keyword>